<evidence type="ECO:0000313" key="3">
    <source>
        <dbReference type="Proteomes" id="UP000678393"/>
    </source>
</evidence>
<dbReference type="OrthoDB" id="193650at2759"/>
<keyword evidence="3" id="KW-1185">Reference proteome</keyword>
<feature type="compositionally biased region" description="Polar residues" evidence="1">
    <location>
        <begin position="213"/>
        <end position="224"/>
    </location>
</feature>
<dbReference type="EMBL" id="CAJHNH020005445">
    <property type="protein sequence ID" value="CAG5132511.1"/>
    <property type="molecule type" value="Genomic_DNA"/>
</dbReference>
<reference evidence="2" key="1">
    <citation type="submission" date="2021-04" db="EMBL/GenBank/DDBJ databases">
        <authorList>
            <consortium name="Molecular Ecology Group"/>
        </authorList>
    </citation>
    <scope>NUCLEOTIDE SEQUENCE</scope>
</reference>
<accession>A0A8S4A216</accession>
<name>A0A8S4A216_9EUPU</name>
<organism evidence="2 3">
    <name type="scientific">Candidula unifasciata</name>
    <dbReference type="NCBI Taxonomy" id="100452"/>
    <lineage>
        <taxon>Eukaryota</taxon>
        <taxon>Metazoa</taxon>
        <taxon>Spiralia</taxon>
        <taxon>Lophotrochozoa</taxon>
        <taxon>Mollusca</taxon>
        <taxon>Gastropoda</taxon>
        <taxon>Heterobranchia</taxon>
        <taxon>Euthyneura</taxon>
        <taxon>Panpulmonata</taxon>
        <taxon>Eupulmonata</taxon>
        <taxon>Stylommatophora</taxon>
        <taxon>Helicina</taxon>
        <taxon>Helicoidea</taxon>
        <taxon>Geomitridae</taxon>
        <taxon>Candidula</taxon>
    </lineage>
</organism>
<feature type="region of interest" description="Disordered" evidence="1">
    <location>
        <begin position="1"/>
        <end position="92"/>
    </location>
</feature>
<proteinExistence type="predicted"/>
<dbReference type="InterPro" id="IPR028042">
    <property type="entry name" value="DUF4639"/>
</dbReference>
<evidence type="ECO:0000313" key="2">
    <source>
        <dbReference type="EMBL" id="CAG5132511.1"/>
    </source>
</evidence>
<dbReference type="PANTHER" id="PTHR34438:SF1">
    <property type="entry name" value="CHROMOSOME 2 OPEN READING FRAME 81"/>
    <property type="match status" value="1"/>
</dbReference>
<gene>
    <name evidence="2" type="ORF">CUNI_LOCUS18069</name>
</gene>
<feature type="region of interest" description="Disordered" evidence="1">
    <location>
        <begin position="327"/>
        <end position="350"/>
    </location>
</feature>
<sequence>PEPAETDCWAQGSMPKTIVSVQPEPLKKISEVPEDEPTAESGVKQVQDEPKTPTELPDMVSDTEETGSKSTKTVKLDVADKDSEDSGGKLLEVKYNAQNRKISMRKKSRGDPEAKKYIGEKEESVGTVESLQKKPVTCSSYIKTMLVRPVGGKDALCDEFGNVLAVSKLDPEKLPTHKVNVKFTITETTRDSEVKIETKKKNQANTKHKSKMSLLQTDSPNRGTLSRISQLTADKTPTKTAMTPKASTIAGTEEDLSQRRSLIEEIEVSQGIIVRENGRIKKGPGRYYRKLDILEEGIKGMKPISLRITNPDITVADLLDRTSPILHSIRDTPPLPPIVPHTPQPAKQMS</sequence>
<protein>
    <submittedName>
        <fullName evidence="2">Uncharacterized protein</fullName>
    </submittedName>
</protein>
<feature type="compositionally biased region" description="Pro residues" evidence="1">
    <location>
        <begin position="333"/>
        <end position="343"/>
    </location>
</feature>
<feature type="non-terminal residue" evidence="2">
    <location>
        <position position="1"/>
    </location>
</feature>
<dbReference type="AlphaFoldDB" id="A0A8S4A216"/>
<comment type="caution">
    <text evidence="2">The sequence shown here is derived from an EMBL/GenBank/DDBJ whole genome shotgun (WGS) entry which is preliminary data.</text>
</comment>
<feature type="compositionally biased region" description="Basic and acidic residues" evidence="1">
    <location>
        <begin position="74"/>
        <end position="87"/>
    </location>
</feature>
<dbReference type="Proteomes" id="UP000678393">
    <property type="component" value="Unassembled WGS sequence"/>
</dbReference>
<evidence type="ECO:0000256" key="1">
    <source>
        <dbReference type="SAM" id="MobiDB-lite"/>
    </source>
</evidence>
<feature type="region of interest" description="Disordered" evidence="1">
    <location>
        <begin position="194"/>
        <end position="224"/>
    </location>
</feature>
<dbReference type="PANTHER" id="PTHR34438">
    <property type="entry name" value="SI:DKEY-97L20.6"/>
    <property type="match status" value="1"/>
</dbReference>